<sequence>TLLSGRTLCQHPSSRIARENLEVFCDTWCQSVNDLSRLAKESDSAACGRVAAEKQAYMSLPRPGVSSTDSSSSLPPFRSSRDLANAHSSDSSASLSRFRNVPLRILNRSFESQTVTRLICDSDGSTSSASIDNRENRRDAVTVPSMPPMTAIMSQGGDELSSAASATSEDRKAFEYRISLILDDLHRAMSSMAYNMYLFTRGDGPLKTTHDLFTQAEFFAEQANKMYKTVREFSYEEILSSKQYNKRAQSNTMYY</sequence>
<organism evidence="4 5">
    <name type="scientific">Teladorsagia circumcincta</name>
    <name type="common">Brown stomach worm</name>
    <name type="synonym">Ostertagia circumcincta</name>
    <dbReference type="NCBI Taxonomy" id="45464"/>
    <lineage>
        <taxon>Eukaryota</taxon>
        <taxon>Metazoa</taxon>
        <taxon>Ecdysozoa</taxon>
        <taxon>Nematoda</taxon>
        <taxon>Chromadorea</taxon>
        <taxon>Rhabditida</taxon>
        <taxon>Rhabditina</taxon>
        <taxon>Rhabditomorpha</taxon>
        <taxon>Strongyloidea</taxon>
        <taxon>Trichostrongylidae</taxon>
        <taxon>Teladorsagia</taxon>
    </lineage>
</organism>
<accession>A0A2G9TWK2</accession>
<reference evidence="4 5" key="1">
    <citation type="submission" date="2015-09" db="EMBL/GenBank/DDBJ databases">
        <title>Draft genome of the parasitic nematode Teladorsagia circumcincta isolate WARC Sus (inbred).</title>
        <authorList>
            <person name="Mitreva M."/>
        </authorList>
    </citation>
    <scope>NUCLEOTIDE SEQUENCE [LARGE SCALE GENOMIC DNA]</scope>
    <source>
        <strain evidence="4 5">S</strain>
    </source>
</reference>
<dbReference type="PANTHER" id="PTHR46342">
    <property type="entry name" value="ALPHA-CATULIN"/>
    <property type="match status" value="1"/>
</dbReference>
<keyword evidence="5" id="KW-1185">Reference proteome</keyword>
<evidence type="ECO:0000256" key="3">
    <source>
        <dbReference type="SAM" id="MobiDB-lite"/>
    </source>
</evidence>
<evidence type="ECO:0000256" key="2">
    <source>
        <dbReference type="ARBA" id="ARBA00022490"/>
    </source>
</evidence>
<dbReference type="EMBL" id="KZ353276">
    <property type="protein sequence ID" value="PIO61630.1"/>
    <property type="molecule type" value="Genomic_DNA"/>
</dbReference>
<dbReference type="GO" id="GO:0005737">
    <property type="term" value="C:cytoplasm"/>
    <property type="evidence" value="ECO:0007669"/>
    <property type="project" value="UniProtKB-SubCell"/>
</dbReference>
<dbReference type="SUPFAM" id="SSF47220">
    <property type="entry name" value="alpha-catenin/vinculin-like"/>
    <property type="match status" value="2"/>
</dbReference>
<evidence type="ECO:0000313" key="5">
    <source>
        <dbReference type="Proteomes" id="UP000230423"/>
    </source>
</evidence>
<dbReference type="PANTHER" id="PTHR46342:SF1">
    <property type="entry name" value="ALPHA-CATULIN"/>
    <property type="match status" value="1"/>
</dbReference>
<comment type="subcellular location">
    <subcellularLocation>
        <location evidence="1">Cytoplasm</location>
    </subcellularLocation>
</comment>
<dbReference type="GO" id="GO:0007155">
    <property type="term" value="P:cell adhesion"/>
    <property type="evidence" value="ECO:0007669"/>
    <property type="project" value="InterPro"/>
</dbReference>
<feature type="non-terminal residue" evidence="4">
    <location>
        <position position="1"/>
    </location>
</feature>
<feature type="compositionally biased region" description="Low complexity" evidence="3">
    <location>
        <begin position="66"/>
        <end position="89"/>
    </location>
</feature>
<evidence type="ECO:0000313" key="4">
    <source>
        <dbReference type="EMBL" id="PIO61630.1"/>
    </source>
</evidence>
<evidence type="ECO:0000256" key="1">
    <source>
        <dbReference type="ARBA" id="ARBA00004496"/>
    </source>
</evidence>
<dbReference type="InterPro" id="IPR036723">
    <property type="entry name" value="Alpha-catenin/vinculin-like_sf"/>
</dbReference>
<dbReference type="Gene3D" id="1.20.120.230">
    <property type="entry name" value="Alpha-catenin/vinculin-like"/>
    <property type="match status" value="2"/>
</dbReference>
<dbReference type="GO" id="GO:0007266">
    <property type="term" value="P:Rho protein signal transduction"/>
    <property type="evidence" value="ECO:0007669"/>
    <property type="project" value="InterPro"/>
</dbReference>
<proteinExistence type="predicted"/>
<keyword evidence="2" id="KW-0963">Cytoplasm</keyword>
<feature type="region of interest" description="Disordered" evidence="3">
    <location>
        <begin position="58"/>
        <end position="89"/>
    </location>
</feature>
<dbReference type="OrthoDB" id="9933814at2759"/>
<dbReference type="AlphaFoldDB" id="A0A2G9TWK2"/>
<name>A0A2G9TWK2_TELCI</name>
<dbReference type="GO" id="GO:0051015">
    <property type="term" value="F:actin filament binding"/>
    <property type="evidence" value="ECO:0007669"/>
    <property type="project" value="InterPro"/>
</dbReference>
<gene>
    <name evidence="4" type="ORF">TELCIR_16841</name>
</gene>
<dbReference type="Proteomes" id="UP000230423">
    <property type="component" value="Unassembled WGS sequence"/>
</dbReference>
<dbReference type="InterPro" id="IPR030045">
    <property type="entry name" value="CTNNAL1"/>
</dbReference>
<protein>
    <submittedName>
        <fullName evidence="4">Uncharacterized protein</fullName>
    </submittedName>
</protein>